<feature type="compositionally biased region" description="Low complexity" evidence="1">
    <location>
        <begin position="681"/>
        <end position="690"/>
    </location>
</feature>
<dbReference type="GO" id="GO:0030424">
    <property type="term" value="C:axon"/>
    <property type="evidence" value="ECO:0007669"/>
    <property type="project" value="TreeGrafter"/>
</dbReference>
<dbReference type="InterPro" id="IPR001660">
    <property type="entry name" value="SAM"/>
</dbReference>
<feature type="compositionally biased region" description="Polar residues" evidence="1">
    <location>
        <begin position="737"/>
        <end position="746"/>
    </location>
</feature>
<feature type="domain" description="SAM" evidence="2">
    <location>
        <begin position="381"/>
        <end position="435"/>
    </location>
</feature>
<feature type="compositionally biased region" description="Basic and acidic residues" evidence="1">
    <location>
        <begin position="534"/>
        <end position="547"/>
    </location>
</feature>
<dbReference type="SUPFAM" id="SSF47769">
    <property type="entry name" value="SAM/Pointed domain"/>
    <property type="match status" value="2"/>
</dbReference>
<feature type="compositionally biased region" description="Basic and acidic residues" evidence="1">
    <location>
        <begin position="770"/>
        <end position="781"/>
    </location>
</feature>
<sequence length="820" mass="88734">MTIDRTGRPPAPRRASSTYRSYDELGVIDRAKPLKYRHGGIEDLTGIEQVRAYRTYEQHDLDNITVISSEEVPKPKKKITDGLANGFRRTFSVRSRREEPEGIPLDTFNVTYEENFATVRGAPFGRRRSLSRDRGSSILGRSSSEGDVRMVPPRAPPAAPAPRLHRCLRALGGSWKNLLLLGGMSRGGSGAGKTATAKRVPPPAVPGDAFGTPQHRHSGSSFGSQGYASCEEQPYPQPPDTPSHTRDDHSDYGSTVSGVSGVSGASGSLGKSPAGGGTFTFPPPAQPLTHKAAVYYHHQLALSDDQGIDMTQSPGRDSPGSSSGSAGSGSRHSSASLDSGRASGRVPHHHHAACHCGDLADRVRAMIAQGLPDTDIIHACLAELQMEEYARLFIDAGYDLPTVTRMTPEDLTAVGIKKPNHRKRLKAELANLNVPDNLPDYIPGSLEEWLRLLRLEEYGPALVAQGYRTVHDVTQLAWEDLEDMGIVRLGHQKKILLAIKRVKDIRAGKRSISNQGSLDFTRIQPGQIRHPRGKSLESLEDPSERASHSTFSPEGGFYYGGGQWRRSYDDGDITPTNDTYEGGGTLPRPRGLVRPRPVAKIAATPAYRDKAAEYAYDELAYSARLQRVAYGASPHVARKPPPEPPKRQSSQYAPFSRFGQTTVEIHPEKSLPLSLPAYPSSDSLSVSLDSTGLLPPPPAPASPPRRLDDDKLRTGSDASFKSSSSTESDSIPFANENAGTIKQNRGQIGGRPHTVDYGRAGLAGLAGLPPRHDKPAPHDAPDTTSEPVDVLNDIGNMLANLTDELDAMLEEEKRQGLTDS</sequence>
<feature type="compositionally biased region" description="Low complexity" evidence="1">
    <location>
        <begin position="252"/>
        <end position="272"/>
    </location>
</feature>
<evidence type="ECO:0000259" key="2">
    <source>
        <dbReference type="PROSITE" id="PS50105"/>
    </source>
</evidence>
<feature type="compositionally biased region" description="Basic and acidic residues" evidence="1">
    <location>
        <begin position="705"/>
        <end position="714"/>
    </location>
</feature>
<evidence type="ECO:0000313" key="3">
    <source>
        <dbReference type="Proteomes" id="UP000322000"/>
    </source>
</evidence>
<evidence type="ECO:0000256" key="1">
    <source>
        <dbReference type="SAM" id="MobiDB-lite"/>
    </source>
</evidence>
<dbReference type="PANTHER" id="PTHR24155">
    <property type="entry name" value="OSTEOCLAST-STIMULATING FACTOR 1"/>
    <property type="match status" value="1"/>
</dbReference>
<feature type="region of interest" description="Disordered" evidence="1">
    <location>
        <begin position="187"/>
        <end position="284"/>
    </location>
</feature>
<dbReference type="RefSeq" id="XP_026728912.1">
    <property type="nucleotide sequence ID" value="XM_026873111.1"/>
</dbReference>
<dbReference type="FunFam" id="1.10.150.50:FF:000028">
    <property type="entry name" value="caskin-2 isoform X2"/>
    <property type="match status" value="1"/>
</dbReference>
<dbReference type="Proteomes" id="UP000322000">
    <property type="component" value="Chromosome 6"/>
</dbReference>
<dbReference type="GeneID" id="113494690"/>
<dbReference type="CDD" id="cd09497">
    <property type="entry name" value="SAM_caskin1_2_repeat1"/>
    <property type="match status" value="1"/>
</dbReference>
<dbReference type="InterPro" id="IPR035497">
    <property type="entry name" value="Caskin1/2_SAM_1"/>
</dbReference>
<protein>
    <submittedName>
        <fullName evidence="4">Uncharacterized protein LOC113494690 isoform X2</fullName>
    </submittedName>
</protein>
<keyword evidence="3" id="KW-1185">Reference proteome</keyword>
<reference evidence="4" key="1">
    <citation type="submission" date="2025-08" db="UniProtKB">
        <authorList>
            <consortium name="RefSeq"/>
        </authorList>
    </citation>
    <scope>IDENTIFICATION</scope>
</reference>
<evidence type="ECO:0000313" key="4">
    <source>
        <dbReference type="RefSeq" id="XP_026728912.1"/>
    </source>
</evidence>
<dbReference type="Pfam" id="PF00536">
    <property type="entry name" value="SAM_1"/>
    <property type="match status" value="2"/>
</dbReference>
<dbReference type="PANTHER" id="PTHR24155:SF11">
    <property type="entry name" value="CASKIN, ISOFORM B"/>
    <property type="match status" value="1"/>
</dbReference>
<feature type="compositionally biased region" description="Low complexity" evidence="1">
    <location>
        <begin position="313"/>
        <end position="340"/>
    </location>
</feature>
<dbReference type="CTD" id="36673"/>
<dbReference type="GO" id="GO:0007185">
    <property type="term" value="P:cell surface receptor protein tyrosine phosphatase signaling pathway"/>
    <property type="evidence" value="ECO:0007669"/>
    <property type="project" value="TreeGrafter"/>
</dbReference>
<organism evidence="3 4">
    <name type="scientific">Trichoplusia ni</name>
    <name type="common">Cabbage looper</name>
    <dbReference type="NCBI Taxonomy" id="7111"/>
    <lineage>
        <taxon>Eukaryota</taxon>
        <taxon>Metazoa</taxon>
        <taxon>Ecdysozoa</taxon>
        <taxon>Arthropoda</taxon>
        <taxon>Hexapoda</taxon>
        <taxon>Insecta</taxon>
        <taxon>Pterygota</taxon>
        <taxon>Neoptera</taxon>
        <taxon>Endopterygota</taxon>
        <taxon>Lepidoptera</taxon>
        <taxon>Glossata</taxon>
        <taxon>Ditrysia</taxon>
        <taxon>Noctuoidea</taxon>
        <taxon>Noctuidae</taxon>
        <taxon>Plusiinae</taxon>
        <taxon>Trichoplusia</taxon>
    </lineage>
</organism>
<dbReference type="SMART" id="SM00454">
    <property type="entry name" value="SAM"/>
    <property type="match status" value="2"/>
</dbReference>
<dbReference type="GO" id="GO:0005925">
    <property type="term" value="C:focal adhesion"/>
    <property type="evidence" value="ECO:0007669"/>
    <property type="project" value="TreeGrafter"/>
</dbReference>
<feature type="region of interest" description="Disordered" evidence="1">
    <location>
        <begin position="633"/>
        <end position="653"/>
    </location>
</feature>
<feature type="compositionally biased region" description="Pro residues" evidence="1">
    <location>
        <begin position="694"/>
        <end position="703"/>
    </location>
</feature>
<dbReference type="FunFam" id="1.10.150.50:FF:000071">
    <property type="entry name" value="Caskin, isoform D"/>
    <property type="match status" value="1"/>
</dbReference>
<accession>A0A7E5VKT4</accession>
<proteinExistence type="predicted"/>
<dbReference type="GO" id="GO:0007409">
    <property type="term" value="P:axonogenesis"/>
    <property type="evidence" value="ECO:0007669"/>
    <property type="project" value="TreeGrafter"/>
</dbReference>
<gene>
    <name evidence="4" type="primary">LOC113494690</name>
</gene>
<dbReference type="InterPro" id="IPR013761">
    <property type="entry name" value="SAM/pointed_sf"/>
</dbReference>
<dbReference type="GO" id="GO:0035591">
    <property type="term" value="F:signaling adaptor activity"/>
    <property type="evidence" value="ECO:0007669"/>
    <property type="project" value="TreeGrafter"/>
</dbReference>
<feature type="region of interest" description="Disordered" evidence="1">
    <location>
        <begin position="127"/>
        <end position="161"/>
    </location>
</feature>
<dbReference type="AlphaFoldDB" id="A0A7E5VKT4"/>
<feature type="region of interest" description="Disordered" evidence="1">
    <location>
        <begin position="516"/>
        <end position="553"/>
    </location>
</feature>
<dbReference type="GO" id="GO:0019903">
    <property type="term" value="F:protein phosphatase binding"/>
    <property type="evidence" value="ECO:0007669"/>
    <property type="project" value="TreeGrafter"/>
</dbReference>
<feature type="region of interest" description="Disordered" evidence="1">
    <location>
        <begin position="307"/>
        <end position="349"/>
    </location>
</feature>
<dbReference type="Gene3D" id="1.10.150.50">
    <property type="entry name" value="Transcription Factor, Ets-1"/>
    <property type="match status" value="2"/>
</dbReference>
<feature type="domain" description="SAM" evidence="2">
    <location>
        <begin position="441"/>
        <end position="505"/>
    </location>
</feature>
<feature type="region of interest" description="Disordered" evidence="1">
    <location>
        <begin position="681"/>
        <end position="788"/>
    </location>
</feature>
<feature type="compositionally biased region" description="Low complexity" evidence="1">
    <location>
        <begin position="716"/>
        <end position="730"/>
    </location>
</feature>
<name>A0A7E5VKT4_TRINI</name>
<dbReference type="PROSITE" id="PS50105">
    <property type="entry name" value="SAM_DOMAIN"/>
    <property type="match status" value="2"/>
</dbReference>